<dbReference type="EMBL" id="CYXM01000005">
    <property type="protein sequence ID" value="CUM95042.1"/>
    <property type="molecule type" value="Genomic_DNA"/>
</dbReference>
<dbReference type="EMBL" id="QROF01000001">
    <property type="protein sequence ID" value="RHL07958.1"/>
    <property type="molecule type" value="Genomic_DNA"/>
</dbReference>
<dbReference type="AlphaFoldDB" id="A0A173SWZ4"/>
<dbReference type="EMBL" id="QSAZ01000002">
    <property type="protein sequence ID" value="RGW88882.1"/>
    <property type="molecule type" value="Genomic_DNA"/>
</dbReference>
<dbReference type="OrthoDB" id="1855480at2"/>
<sequence length="174" mass="19340">MKKKLPIILLGVILACVLVFGFLYANNDIGKTANSLEADIRQSQKILDDWIVDGSISDTMAAFISYPQDKTDHTFSVYVNRPGLSFGYFFRGGGDIVEVDDYIAEFVVEGNNERAFISMNTQNIVRLEVDDGNGIQVIDIDSGKPFAIVLPLNVGNICFYDTNGNVVEYLRQQL</sequence>
<evidence type="ECO:0000313" key="11">
    <source>
        <dbReference type="Proteomes" id="UP000286220"/>
    </source>
</evidence>
<protein>
    <submittedName>
        <fullName evidence="2">Uncharacterized protein</fullName>
    </submittedName>
</protein>
<evidence type="ECO:0000256" key="1">
    <source>
        <dbReference type="SAM" id="Phobius"/>
    </source>
</evidence>
<gene>
    <name evidence="6" type="ORF">DW038_00690</name>
    <name evidence="5" type="ORF">DW912_03705</name>
    <name evidence="4" type="ORF">DWV45_01725</name>
    <name evidence="3" type="ORF">DXB99_11185</name>
    <name evidence="2" type="ORF">ERS852580_01281</name>
</gene>
<keyword evidence="1" id="KW-1133">Transmembrane helix</keyword>
<proteinExistence type="predicted"/>
<dbReference type="PROSITE" id="PS51257">
    <property type="entry name" value="PROKAR_LIPOPROTEIN"/>
    <property type="match status" value="1"/>
</dbReference>
<dbReference type="RefSeq" id="WP_015516227.1">
    <property type="nucleotide sequence ID" value="NZ_CYXM01000005.1"/>
</dbReference>
<evidence type="ECO:0000313" key="5">
    <source>
        <dbReference type="EMBL" id="RHA93404.1"/>
    </source>
</evidence>
<evidence type="ECO:0000313" key="6">
    <source>
        <dbReference type="EMBL" id="RHL07958.1"/>
    </source>
</evidence>
<reference evidence="2 7" key="1">
    <citation type="submission" date="2015-09" db="EMBL/GenBank/DDBJ databases">
        <authorList>
            <consortium name="Pathogen Informatics"/>
        </authorList>
    </citation>
    <scope>NUCLEOTIDE SEQUENCE [LARGE SCALE GENOMIC DNA]</scope>
    <source>
        <strain evidence="2 7">2789STDY5834968</strain>
    </source>
</reference>
<accession>A0A173SWZ4</accession>
<dbReference type="Proteomes" id="UP000260758">
    <property type="component" value="Unassembled WGS sequence"/>
</dbReference>
<evidence type="ECO:0000313" key="7">
    <source>
        <dbReference type="Proteomes" id="UP000095673"/>
    </source>
</evidence>
<dbReference type="EMBL" id="QSFZ01000003">
    <property type="protein sequence ID" value="RHA93404.1"/>
    <property type="molecule type" value="Genomic_DNA"/>
</dbReference>
<evidence type="ECO:0000313" key="8">
    <source>
        <dbReference type="Proteomes" id="UP000260758"/>
    </source>
</evidence>
<evidence type="ECO:0000313" key="2">
    <source>
        <dbReference type="EMBL" id="CUM95042.1"/>
    </source>
</evidence>
<keyword evidence="1" id="KW-0812">Transmembrane</keyword>
<dbReference type="EMBL" id="QSTP01000012">
    <property type="protein sequence ID" value="RGM70010.1"/>
    <property type="molecule type" value="Genomic_DNA"/>
</dbReference>
<dbReference type="Proteomes" id="UP000286220">
    <property type="component" value="Unassembled WGS sequence"/>
</dbReference>
<evidence type="ECO:0000313" key="9">
    <source>
        <dbReference type="Proteomes" id="UP000283683"/>
    </source>
</evidence>
<name>A0A173SWZ4_9FIRM</name>
<dbReference type="Proteomes" id="UP000286181">
    <property type="component" value="Unassembled WGS sequence"/>
</dbReference>
<evidence type="ECO:0000313" key="10">
    <source>
        <dbReference type="Proteomes" id="UP000286181"/>
    </source>
</evidence>
<organism evidence="2 7">
    <name type="scientific">Agathobacter rectalis</name>
    <dbReference type="NCBI Taxonomy" id="39491"/>
    <lineage>
        <taxon>Bacteria</taxon>
        <taxon>Bacillati</taxon>
        <taxon>Bacillota</taxon>
        <taxon>Clostridia</taxon>
        <taxon>Lachnospirales</taxon>
        <taxon>Lachnospiraceae</taxon>
        <taxon>Agathobacter</taxon>
    </lineage>
</organism>
<evidence type="ECO:0000313" key="3">
    <source>
        <dbReference type="EMBL" id="RGM70010.1"/>
    </source>
</evidence>
<evidence type="ECO:0000313" key="4">
    <source>
        <dbReference type="EMBL" id="RGW88882.1"/>
    </source>
</evidence>
<dbReference type="Proteomes" id="UP000283683">
    <property type="component" value="Unassembled WGS sequence"/>
</dbReference>
<reference evidence="8 9" key="2">
    <citation type="submission" date="2018-08" db="EMBL/GenBank/DDBJ databases">
        <title>A genome reference for cultivated species of the human gut microbiota.</title>
        <authorList>
            <person name="Zou Y."/>
            <person name="Xue W."/>
            <person name="Luo G."/>
        </authorList>
    </citation>
    <scope>NUCLEOTIDE SEQUENCE [LARGE SCALE GENOMIC DNA]</scope>
    <source>
        <strain evidence="4 9">AF06-19</strain>
        <strain evidence="6 10">AF39-14AC</strain>
        <strain evidence="5 11">AM42-17AT</strain>
        <strain evidence="3 8">OM07-13</strain>
    </source>
</reference>
<keyword evidence="1" id="KW-0472">Membrane</keyword>
<dbReference type="Proteomes" id="UP000095673">
    <property type="component" value="Unassembled WGS sequence"/>
</dbReference>
<feature type="transmembrane region" description="Helical" evidence="1">
    <location>
        <begin position="7"/>
        <end position="25"/>
    </location>
</feature>